<feature type="transmembrane region" description="Helical" evidence="1">
    <location>
        <begin position="92"/>
        <end position="116"/>
    </location>
</feature>
<keyword evidence="1" id="KW-0812">Transmembrane</keyword>
<keyword evidence="1" id="KW-0472">Membrane</keyword>
<dbReference type="AlphaFoldDB" id="A0A4R2L6Z0"/>
<feature type="transmembrane region" description="Helical" evidence="1">
    <location>
        <begin position="166"/>
        <end position="195"/>
    </location>
</feature>
<comment type="caution">
    <text evidence="3">The sequence shown here is derived from an EMBL/GenBank/DDBJ whole genome shotgun (WGS) entry which is preliminary data.</text>
</comment>
<evidence type="ECO:0000313" key="4">
    <source>
        <dbReference type="Proteomes" id="UP000295765"/>
    </source>
</evidence>
<feature type="transmembrane region" description="Helical" evidence="1">
    <location>
        <begin position="207"/>
        <end position="227"/>
    </location>
</feature>
<dbReference type="InterPro" id="IPR032809">
    <property type="entry name" value="Put_HupE_UreJ"/>
</dbReference>
<evidence type="ECO:0000313" key="3">
    <source>
        <dbReference type="EMBL" id="TCO82697.1"/>
    </source>
</evidence>
<feature type="signal peptide" evidence="2">
    <location>
        <begin position="1"/>
        <end position="27"/>
    </location>
</feature>
<name>A0A4R2L6Z0_9GAMM</name>
<feature type="transmembrane region" description="Helical" evidence="1">
    <location>
        <begin position="137"/>
        <end position="154"/>
    </location>
</feature>
<evidence type="ECO:0000256" key="2">
    <source>
        <dbReference type="SAM" id="SignalP"/>
    </source>
</evidence>
<feature type="chain" id="PRO_5020456942" evidence="2">
    <location>
        <begin position="28"/>
        <end position="365"/>
    </location>
</feature>
<keyword evidence="1" id="KW-1133">Transmembrane helix</keyword>
<evidence type="ECO:0000256" key="1">
    <source>
        <dbReference type="SAM" id="Phobius"/>
    </source>
</evidence>
<accession>A0A4R2L6Z0</accession>
<dbReference type="OrthoDB" id="9808870at2"/>
<dbReference type="RefSeq" id="WP_132539192.1">
    <property type="nucleotide sequence ID" value="NZ_SLWY01000004.1"/>
</dbReference>
<dbReference type="Pfam" id="PF13795">
    <property type="entry name" value="HupE_UreJ_2"/>
    <property type="match status" value="1"/>
</dbReference>
<gene>
    <name evidence="3" type="ORF">EV699_10489</name>
</gene>
<keyword evidence="4" id="KW-1185">Reference proteome</keyword>
<organism evidence="3 4">
    <name type="scientific">Plasticicumulans lactativorans</name>
    <dbReference type="NCBI Taxonomy" id="1133106"/>
    <lineage>
        <taxon>Bacteria</taxon>
        <taxon>Pseudomonadati</taxon>
        <taxon>Pseudomonadota</taxon>
        <taxon>Gammaproteobacteria</taxon>
        <taxon>Candidatus Competibacteraceae</taxon>
        <taxon>Plasticicumulans</taxon>
    </lineage>
</organism>
<proteinExistence type="predicted"/>
<feature type="transmembrane region" description="Helical" evidence="1">
    <location>
        <begin position="62"/>
        <end position="86"/>
    </location>
</feature>
<reference evidence="3 4" key="1">
    <citation type="submission" date="2019-03" db="EMBL/GenBank/DDBJ databases">
        <title>Genomic Encyclopedia of Type Strains, Phase IV (KMG-IV): sequencing the most valuable type-strain genomes for metagenomic binning, comparative biology and taxonomic classification.</title>
        <authorList>
            <person name="Goeker M."/>
        </authorList>
    </citation>
    <scope>NUCLEOTIDE SEQUENCE [LARGE SCALE GENOMIC DNA]</scope>
    <source>
        <strain evidence="3 4">DSM 25287</strain>
    </source>
</reference>
<sequence>MIHGIRPLRALLAALPALLALTPAALAHGVSAAQRQVLVDGGPLAYLLSGALHMLTGYDHLLFLFGVVFFLTRFVDVVTFVTAFTLGHSITLIAATLLGITANAYLIDAVIALSVIYKGFENTDGFRRKLGVAPPDLLWMVFAFGLIHGFGLSTRLQELPLPEDGLVVRILAFNLGVELGQVAALTAMIVLIAGWRRTPSFQRFSRAANYGLMAIGVLLLLSQLHGYQHTVGDPENLSFNQEEHLHRHRDMDAAVRAAERDNLTAALPPADFHALGVAAADGATVTRDRAVLYARQAVDAMVERAIVEAHWLAAAVASAERRLRYNQPGWTVVLQQPQAADPARRELYVFLDTAGRYLAASHTGR</sequence>
<dbReference type="EMBL" id="SLWY01000004">
    <property type="protein sequence ID" value="TCO82697.1"/>
    <property type="molecule type" value="Genomic_DNA"/>
</dbReference>
<protein>
    <submittedName>
        <fullName evidence="3">HupE/UreJ protein</fullName>
    </submittedName>
</protein>
<keyword evidence="2" id="KW-0732">Signal</keyword>
<dbReference type="Proteomes" id="UP000295765">
    <property type="component" value="Unassembled WGS sequence"/>
</dbReference>